<comment type="function">
    <text evidence="2">May act as a component of the cytoskeleton or as a chaperone for the reorganization of intermediate filament proteins during terminal differentiation in the lens. Does not seem to have enzymatic activity.</text>
</comment>
<dbReference type="InterPro" id="IPR014746">
    <property type="entry name" value="Gln_synth/guanido_kin_cat_dom"/>
</dbReference>
<dbReference type="PANTHER" id="PTHR43407">
    <property type="entry name" value="GLUTAMINE SYNTHETASE"/>
    <property type="match status" value="1"/>
</dbReference>
<dbReference type="Pfam" id="PF00120">
    <property type="entry name" value="Gln-synt_C"/>
    <property type="match status" value="2"/>
</dbReference>
<dbReference type="GO" id="GO:0006542">
    <property type="term" value="P:glutamine biosynthetic process"/>
    <property type="evidence" value="ECO:0007669"/>
    <property type="project" value="InterPro"/>
</dbReference>
<dbReference type="GO" id="GO:0004356">
    <property type="term" value="F:glutamine synthetase activity"/>
    <property type="evidence" value="ECO:0007669"/>
    <property type="project" value="InterPro"/>
</dbReference>
<keyword evidence="12" id="KW-1185">Reference proteome</keyword>
<dbReference type="InterPro" id="IPR008146">
    <property type="entry name" value="Gln_synth_cat_dom"/>
</dbReference>
<evidence type="ECO:0000256" key="8">
    <source>
        <dbReference type="SAM" id="MobiDB-lite"/>
    </source>
</evidence>
<evidence type="ECO:0000256" key="6">
    <source>
        <dbReference type="PROSITE-ProRule" id="PRU01330"/>
    </source>
</evidence>
<dbReference type="InterPro" id="IPR008147">
    <property type="entry name" value="Gln_synt_N"/>
</dbReference>
<sequence>MSYHFKTPDEVKDFEEDVEYIRFEMTDLHGISRSKTVPARHRNKDILMYSGTLLLGPRSSPTITQEVLKDGCNDLKLIPDWNTFRVIPWVFENPTARVLCEQSDFKNKRLQVHPRTVCKNVLDELRQLNGAGYELLSAHDLEFTLMKFDEAKTARPAFEGCDAFASLQMARVQDLSHELERNLLSVGIDVHALNAGRAPGQMELACISEWGLQGADNAYTCKNAIKEICQKKARLATFMCKPFADSGDGATACNDALLRHSLWRQHPVEGPTLGPNSPPEPVPEPTAAKQATRLSFNSFAAGLTFGVSPASRTSTSRTSSGSISEAPQSPPPPAESERMQWVNVFSDKSETGCSPECRWWVGGLLKHGNALRALTAPTVNCYERPASGKWVPLTSACGWNGDAAQVSMQSNGLDENTSVSMRHISAAANPYLVVAGIAAAGMDGLRCKLEPPEEAWKAPCTLACGLEAALQALESDAVLVAALGSQFVDWFVRVKRDELAHFSQTSTDSAAEKAKAHRDLYAGFI</sequence>
<organism evidence="11 12">
    <name type="scientific">Cymbomonas tetramitiformis</name>
    <dbReference type="NCBI Taxonomy" id="36881"/>
    <lineage>
        <taxon>Eukaryota</taxon>
        <taxon>Viridiplantae</taxon>
        <taxon>Chlorophyta</taxon>
        <taxon>Pyramimonadophyceae</taxon>
        <taxon>Pyramimonadales</taxon>
        <taxon>Pyramimonadaceae</taxon>
        <taxon>Cymbomonas</taxon>
    </lineage>
</organism>
<proteinExistence type="inferred from homology"/>
<dbReference type="PROSITE" id="PS51986">
    <property type="entry name" value="GS_BETA_GRASP"/>
    <property type="match status" value="1"/>
</dbReference>
<evidence type="ECO:0000256" key="1">
    <source>
        <dbReference type="ARBA" id="ARBA00009897"/>
    </source>
</evidence>
<dbReference type="PANTHER" id="PTHR43407:SF1">
    <property type="entry name" value="LENGSIN"/>
    <property type="match status" value="1"/>
</dbReference>
<dbReference type="Gene3D" id="3.10.20.70">
    <property type="entry name" value="Glutamine synthetase, N-terminal domain"/>
    <property type="match status" value="1"/>
</dbReference>
<dbReference type="SUPFAM" id="SSF55931">
    <property type="entry name" value="Glutamine synthetase/guanido kinase"/>
    <property type="match status" value="2"/>
</dbReference>
<gene>
    <name evidence="11" type="ORF">CYMTET_34630</name>
</gene>
<dbReference type="SUPFAM" id="SSF54368">
    <property type="entry name" value="Glutamine synthetase, N-terminal domain"/>
    <property type="match status" value="1"/>
</dbReference>
<feature type="region of interest" description="Disordered" evidence="8">
    <location>
        <begin position="266"/>
        <end position="289"/>
    </location>
</feature>
<evidence type="ECO:0000259" key="10">
    <source>
        <dbReference type="PROSITE" id="PS51987"/>
    </source>
</evidence>
<comment type="caution">
    <text evidence="11">The sequence shown here is derived from an EMBL/GenBank/DDBJ whole genome shotgun (WGS) entry which is preliminary data.</text>
</comment>
<evidence type="ECO:0000256" key="3">
    <source>
        <dbReference type="ARBA" id="ARBA00038790"/>
    </source>
</evidence>
<evidence type="ECO:0000259" key="9">
    <source>
        <dbReference type="PROSITE" id="PS51986"/>
    </source>
</evidence>
<dbReference type="PROSITE" id="PS51987">
    <property type="entry name" value="GS_CATALYTIC"/>
    <property type="match status" value="1"/>
</dbReference>
<accession>A0AAE0FAP3</accession>
<dbReference type="SMART" id="SM01230">
    <property type="entry name" value="Gln-synt_C"/>
    <property type="match status" value="1"/>
</dbReference>
<comment type="subunit">
    <text evidence="3">Dodecamer. Interacts with BFSP2 and VIM.</text>
</comment>
<evidence type="ECO:0000256" key="7">
    <source>
        <dbReference type="RuleBase" id="RU000384"/>
    </source>
</evidence>
<evidence type="ECO:0000313" key="11">
    <source>
        <dbReference type="EMBL" id="KAK3256222.1"/>
    </source>
</evidence>
<feature type="domain" description="GS beta-grasp" evidence="9">
    <location>
        <begin position="16"/>
        <end position="109"/>
    </location>
</feature>
<dbReference type="EMBL" id="LGRX02021873">
    <property type="protein sequence ID" value="KAK3256222.1"/>
    <property type="molecule type" value="Genomic_DNA"/>
</dbReference>
<dbReference type="Gene3D" id="3.30.590.10">
    <property type="entry name" value="Glutamine synthetase/guanido kinase, catalytic domain"/>
    <property type="match status" value="2"/>
</dbReference>
<feature type="compositionally biased region" description="Low complexity" evidence="8">
    <location>
        <begin position="311"/>
        <end position="327"/>
    </location>
</feature>
<protein>
    <recommendedName>
        <fullName evidence="4">Lengsin</fullName>
    </recommendedName>
    <alternativeName>
        <fullName evidence="5">Glutamate-ammonia ligase domain-containing protein 1</fullName>
    </alternativeName>
</protein>
<dbReference type="GO" id="GO:0016020">
    <property type="term" value="C:membrane"/>
    <property type="evidence" value="ECO:0007669"/>
    <property type="project" value="TreeGrafter"/>
</dbReference>
<evidence type="ECO:0000313" key="12">
    <source>
        <dbReference type="Proteomes" id="UP001190700"/>
    </source>
</evidence>
<evidence type="ECO:0000256" key="5">
    <source>
        <dbReference type="ARBA" id="ARBA00042675"/>
    </source>
</evidence>
<name>A0AAE0FAP3_9CHLO</name>
<reference evidence="11 12" key="1">
    <citation type="journal article" date="2015" name="Genome Biol. Evol.">
        <title>Comparative Genomics of a Bacterivorous Green Alga Reveals Evolutionary Causalities and Consequences of Phago-Mixotrophic Mode of Nutrition.</title>
        <authorList>
            <person name="Burns J.A."/>
            <person name="Paasch A."/>
            <person name="Narechania A."/>
            <person name="Kim E."/>
        </authorList>
    </citation>
    <scope>NUCLEOTIDE SEQUENCE [LARGE SCALE GENOMIC DNA]</scope>
    <source>
        <strain evidence="11 12">PLY_AMNH</strain>
    </source>
</reference>
<comment type="similarity">
    <text evidence="1 6 7">Belongs to the glutamine synthetase family.</text>
</comment>
<feature type="region of interest" description="Disordered" evidence="8">
    <location>
        <begin position="308"/>
        <end position="336"/>
    </location>
</feature>
<dbReference type="GO" id="GO:0005737">
    <property type="term" value="C:cytoplasm"/>
    <property type="evidence" value="ECO:0007669"/>
    <property type="project" value="TreeGrafter"/>
</dbReference>
<feature type="domain" description="GS catalytic" evidence="10">
    <location>
        <begin position="114"/>
        <end position="525"/>
    </location>
</feature>
<evidence type="ECO:0000256" key="2">
    <source>
        <dbReference type="ARBA" id="ARBA00037583"/>
    </source>
</evidence>
<evidence type="ECO:0000256" key="4">
    <source>
        <dbReference type="ARBA" id="ARBA00039404"/>
    </source>
</evidence>
<dbReference type="AlphaFoldDB" id="A0AAE0FAP3"/>
<dbReference type="InterPro" id="IPR036651">
    <property type="entry name" value="Gln_synt_N_sf"/>
</dbReference>
<dbReference type="Proteomes" id="UP001190700">
    <property type="component" value="Unassembled WGS sequence"/>
</dbReference>